<gene>
    <name evidence="4" type="ORF">BHW43_11230</name>
</gene>
<name>A0A1Q6R1C9_9FIRM</name>
<dbReference type="PRINTS" id="PR00455">
    <property type="entry name" value="HTHTETR"/>
</dbReference>
<evidence type="ECO:0000313" key="4">
    <source>
        <dbReference type="EMBL" id="OLA36194.1"/>
    </source>
</evidence>
<dbReference type="PROSITE" id="PS50977">
    <property type="entry name" value="HTH_TETR_2"/>
    <property type="match status" value="1"/>
</dbReference>
<dbReference type="PROSITE" id="PS01081">
    <property type="entry name" value="HTH_TETR_1"/>
    <property type="match status" value="1"/>
</dbReference>
<keyword evidence="1 2" id="KW-0238">DNA-binding</keyword>
<reference evidence="4 5" key="1">
    <citation type="journal article" date="2016" name="Nat. Biotechnol.">
        <title>Measurement of bacterial replication rates in microbial communities.</title>
        <authorList>
            <person name="Brown C.T."/>
            <person name="Olm M.R."/>
            <person name="Thomas B.C."/>
            <person name="Banfield J.F."/>
        </authorList>
    </citation>
    <scope>NUCLEOTIDE SEQUENCE [LARGE SCALE GENOMIC DNA]</scope>
    <source>
        <strain evidence="4">46_33</strain>
    </source>
</reference>
<dbReference type="SUPFAM" id="SSF46689">
    <property type="entry name" value="Homeodomain-like"/>
    <property type="match status" value="1"/>
</dbReference>
<comment type="caution">
    <text evidence="4">The sequence shown here is derived from an EMBL/GenBank/DDBJ whole genome shotgun (WGS) entry which is preliminary data.</text>
</comment>
<dbReference type="EMBL" id="MNTG01000048">
    <property type="protein sequence ID" value="OLA36194.1"/>
    <property type="molecule type" value="Genomic_DNA"/>
</dbReference>
<dbReference type="InterPro" id="IPR023772">
    <property type="entry name" value="DNA-bd_HTH_TetR-type_CS"/>
</dbReference>
<dbReference type="InterPro" id="IPR009057">
    <property type="entry name" value="Homeodomain-like_sf"/>
</dbReference>
<organism evidence="4 5">
    <name type="scientific">Phascolarctobacterium succinatutens</name>
    <dbReference type="NCBI Taxonomy" id="626940"/>
    <lineage>
        <taxon>Bacteria</taxon>
        <taxon>Bacillati</taxon>
        <taxon>Bacillota</taxon>
        <taxon>Negativicutes</taxon>
        <taxon>Acidaminococcales</taxon>
        <taxon>Acidaminococcaceae</taxon>
        <taxon>Phascolarctobacterium</taxon>
    </lineage>
</organism>
<dbReference type="AlphaFoldDB" id="A0A1Q6R1C9"/>
<dbReference type="Pfam" id="PF00440">
    <property type="entry name" value="TetR_N"/>
    <property type="match status" value="1"/>
</dbReference>
<evidence type="ECO:0000256" key="1">
    <source>
        <dbReference type="ARBA" id="ARBA00023125"/>
    </source>
</evidence>
<dbReference type="Gene3D" id="1.10.357.10">
    <property type="entry name" value="Tetracycline Repressor, domain 2"/>
    <property type="match status" value="1"/>
</dbReference>
<dbReference type="GO" id="GO:0000976">
    <property type="term" value="F:transcription cis-regulatory region binding"/>
    <property type="evidence" value="ECO:0007669"/>
    <property type="project" value="TreeGrafter"/>
</dbReference>
<dbReference type="InterPro" id="IPR001647">
    <property type="entry name" value="HTH_TetR"/>
</dbReference>
<dbReference type="InterPro" id="IPR050109">
    <property type="entry name" value="HTH-type_TetR-like_transc_reg"/>
</dbReference>
<dbReference type="PANTHER" id="PTHR30055:SF226">
    <property type="entry name" value="HTH-TYPE TRANSCRIPTIONAL REGULATOR PKSA"/>
    <property type="match status" value="1"/>
</dbReference>
<accession>A0A1Q6R1C9</accession>
<feature type="domain" description="HTH tetR-type" evidence="3">
    <location>
        <begin position="7"/>
        <end position="67"/>
    </location>
</feature>
<evidence type="ECO:0000256" key="2">
    <source>
        <dbReference type="PROSITE-ProRule" id="PRU00335"/>
    </source>
</evidence>
<dbReference type="GO" id="GO:0003700">
    <property type="term" value="F:DNA-binding transcription factor activity"/>
    <property type="evidence" value="ECO:0007669"/>
    <property type="project" value="TreeGrafter"/>
</dbReference>
<proteinExistence type="predicted"/>
<evidence type="ECO:0000259" key="3">
    <source>
        <dbReference type="PROSITE" id="PS50977"/>
    </source>
</evidence>
<dbReference type="PANTHER" id="PTHR30055">
    <property type="entry name" value="HTH-TYPE TRANSCRIPTIONAL REGULATOR RUTR"/>
    <property type="match status" value="1"/>
</dbReference>
<protein>
    <recommendedName>
        <fullName evidence="3">HTH tetR-type domain-containing protein</fullName>
    </recommendedName>
</protein>
<evidence type="ECO:0000313" key="5">
    <source>
        <dbReference type="Proteomes" id="UP000186777"/>
    </source>
</evidence>
<sequence>MAIDTSLPKDIRILQAAEEVFSQHGYEKATLDEIIALADVGKGTVYKYFGNKEHLFYKLVADKNAPFLEKLHQAVDSADSFEDKLKKYFEVMVHFYIANSTLWQIICFEMLGGNNGCRVEPDGDNFKVISRYNSVKVSEETSERILRYHKILHDEYDILAQLITKAMQDNLLKEDTVPEITTKFVFFGVAMSIFNQSDDIAADMTDEEAARIITDHFLRGNAR</sequence>
<feature type="DNA-binding region" description="H-T-H motif" evidence="2">
    <location>
        <begin position="30"/>
        <end position="49"/>
    </location>
</feature>
<dbReference type="RefSeq" id="WP_303680595.1">
    <property type="nucleotide sequence ID" value="NZ_DAWCKH010000070.1"/>
</dbReference>
<dbReference type="Gene3D" id="1.10.10.60">
    <property type="entry name" value="Homeodomain-like"/>
    <property type="match status" value="1"/>
</dbReference>
<dbReference type="Proteomes" id="UP000186777">
    <property type="component" value="Unassembled WGS sequence"/>
</dbReference>